<organism evidence="3 4">
    <name type="scientific">Euzebya pacifica</name>
    <dbReference type="NCBI Taxonomy" id="1608957"/>
    <lineage>
        <taxon>Bacteria</taxon>
        <taxon>Bacillati</taxon>
        <taxon>Actinomycetota</taxon>
        <taxon>Nitriliruptoria</taxon>
        <taxon>Euzebyales</taxon>
    </lineage>
</organism>
<sequence length="260" mass="27492">METNEKRVLVTGGGSGIGAAMCRRFAADGATVVVADMNAEAAQAVADEIGGVALTADVGSAEANEAMIDEAEATVGPIDLLVLNAGIATGTDVTDTTDETWDTIWRVNVMAHVWALRAWLPRAIERGGGYVLHTASAAGLLTSLGSAPYSVTKHAVVSLAEWVSITHADKGITVSALCPQFVSTPLLDDLKDIPGGQKLAALGVKEPSEIADAVAEAIAEDRFLILPHPEVEQYEQNRANDRERWLGGMRKLQRHILSED</sequence>
<dbReference type="KEGG" id="euz:DVS28_a3593"/>
<dbReference type="RefSeq" id="WP_114592636.1">
    <property type="nucleotide sequence ID" value="NZ_CP031165.1"/>
</dbReference>
<dbReference type="AlphaFoldDB" id="A0A346Y1B9"/>
<name>A0A346Y1B9_9ACTN</name>
<accession>A0A346Y1B9</accession>
<reference evidence="3 4" key="1">
    <citation type="submission" date="2018-09" db="EMBL/GenBank/DDBJ databases">
        <title>Complete genome sequence of Euzebya sp. DY32-46 isolated from seawater of Pacific Ocean.</title>
        <authorList>
            <person name="Xu L."/>
            <person name="Wu Y.-H."/>
            <person name="Xu X.-W."/>
        </authorList>
    </citation>
    <scope>NUCLEOTIDE SEQUENCE [LARGE SCALE GENOMIC DNA]</scope>
    <source>
        <strain evidence="3 4">DY32-46</strain>
    </source>
</reference>
<evidence type="ECO:0000313" key="4">
    <source>
        <dbReference type="Proteomes" id="UP000264006"/>
    </source>
</evidence>
<dbReference type="Gene3D" id="3.40.50.720">
    <property type="entry name" value="NAD(P)-binding Rossmann-like Domain"/>
    <property type="match status" value="1"/>
</dbReference>
<dbReference type="PROSITE" id="PS00061">
    <property type="entry name" value="ADH_SHORT"/>
    <property type="match status" value="1"/>
</dbReference>
<proteinExistence type="inferred from homology"/>
<evidence type="ECO:0000256" key="1">
    <source>
        <dbReference type="ARBA" id="ARBA00006484"/>
    </source>
</evidence>
<evidence type="ECO:0000313" key="3">
    <source>
        <dbReference type="EMBL" id="AXV08266.1"/>
    </source>
</evidence>
<comment type="similarity">
    <text evidence="1">Belongs to the short-chain dehydrogenases/reductases (SDR) family.</text>
</comment>
<dbReference type="InterPro" id="IPR002347">
    <property type="entry name" value="SDR_fam"/>
</dbReference>
<protein>
    <submittedName>
        <fullName evidence="3">Putative oxidoreductase</fullName>
    </submittedName>
</protein>
<dbReference type="CDD" id="cd05233">
    <property type="entry name" value="SDR_c"/>
    <property type="match status" value="1"/>
</dbReference>
<dbReference type="SUPFAM" id="SSF51735">
    <property type="entry name" value="NAD(P)-binding Rossmann-fold domains"/>
    <property type="match status" value="1"/>
</dbReference>
<dbReference type="Proteomes" id="UP000264006">
    <property type="component" value="Chromosome"/>
</dbReference>
<dbReference type="EMBL" id="CP031165">
    <property type="protein sequence ID" value="AXV08266.1"/>
    <property type="molecule type" value="Genomic_DNA"/>
</dbReference>
<dbReference type="PANTHER" id="PTHR43669">
    <property type="entry name" value="5-KETO-D-GLUCONATE 5-REDUCTASE"/>
    <property type="match status" value="1"/>
</dbReference>
<dbReference type="InterPro" id="IPR020904">
    <property type="entry name" value="Sc_DH/Rdtase_CS"/>
</dbReference>
<dbReference type="Pfam" id="PF00106">
    <property type="entry name" value="adh_short"/>
    <property type="match status" value="1"/>
</dbReference>
<dbReference type="PRINTS" id="PR00081">
    <property type="entry name" value="GDHRDH"/>
</dbReference>
<dbReference type="GO" id="GO:0016491">
    <property type="term" value="F:oxidoreductase activity"/>
    <property type="evidence" value="ECO:0007669"/>
    <property type="project" value="UniProtKB-KW"/>
</dbReference>
<keyword evidence="4" id="KW-1185">Reference proteome</keyword>
<gene>
    <name evidence="3" type="ORF">DVS28_a3593</name>
</gene>
<dbReference type="InterPro" id="IPR036291">
    <property type="entry name" value="NAD(P)-bd_dom_sf"/>
</dbReference>
<dbReference type="OrthoDB" id="210852at2"/>
<dbReference type="PANTHER" id="PTHR43669:SF3">
    <property type="entry name" value="ALCOHOL DEHYDROGENASE, PUTATIVE (AFU_ORTHOLOGUE AFUA_3G03445)-RELATED"/>
    <property type="match status" value="1"/>
</dbReference>
<keyword evidence="2" id="KW-0560">Oxidoreductase</keyword>
<evidence type="ECO:0000256" key="2">
    <source>
        <dbReference type="ARBA" id="ARBA00023002"/>
    </source>
</evidence>